<name>A0A3M2LIB4_9ACTN</name>
<dbReference type="Proteomes" id="UP000282674">
    <property type="component" value="Unassembled WGS sequence"/>
</dbReference>
<comment type="caution">
    <text evidence="1">The sequence shown here is derived from an EMBL/GenBank/DDBJ whole genome shotgun (WGS) entry which is preliminary data.</text>
</comment>
<reference evidence="1 2" key="1">
    <citation type="submission" date="2018-10" db="EMBL/GenBank/DDBJ databases">
        <title>Isolation from soil.</title>
        <authorList>
            <person name="Hu J."/>
        </authorList>
    </citation>
    <scope>NUCLEOTIDE SEQUENCE [LARGE SCALE GENOMIC DNA]</scope>
    <source>
        <strain evidence="1 2">NEAU-Ht49</strain>
    </source>
</reference>
<proteinExistence type="predicted"/>
<gene>
    <name evidence="1" type="ORF">EBO15_36520</name>
</gene>
<dbReference type="EMBL" id="RFFG01000114">
    <property type="protein sequence ID" value="RMI37171.1"/>
    <property type="molecule type" value="Genomic_DNA"/>
</dbReference>
<keyword evidence="2" id="KW-1185">Reference proteome</keyword>
<accession>A0A3M2LIB4</accession>
<organism evidence="1 2">
    <name type="scientific">Actinomadura harenae</name>
    <dbReference type="NCBI Taxonomy" id="2483351"/>
    <lineage>
        <taxon>Bacteria</taxon>
        <taxon>Bacillati</taxon>
        <taxon>Actinomycetota</taxon>
        <taxon>Actinomycetes</taxon>
        <taxon>Streptosporangiales</taxon>
        <taxon>Thermomonosporaceae</taxon>
        <taxon>Actinomadura</taxon>
    </lineage>
</organism>
<protein>
    <submittedName>
        <fullName evidence="1">Uncharacterized protein</fullName>
    </submittedName>
</protein>
<evidence type="ECO:0000313" key="2">
    <source>
        <dbReference type="Proteomes" id="UP000282674"/>
    </source>
</evidence>
<sequence length="62" mass="6413">MGAEWDGGVGGVRVLNAADARGLRWMLGRVAVWDAEVAGACAPSVEDRSQRLLVQASGTDAS</sequence>
<evidence type="ECO:0000313" key="1">
    <source>
        <dbReference type="EMBL" id="RMI37171.1"/>
    </source>
</evidence>
<dbReference type="AlphaFoldDB" id="A0A3M2LIB4"/>